<dbReference type="KEGG" id="vg:55612924"/>
<protein>
    <submittedName>
        <fullName evidence="1">Uncharacterized protein</fullName>
    </submittedName>
</protein>
<keyword evidence="2" id="KW-1185">Reference proteome</keyword>
<dbReference type="EMBL" id="MK061412">
    <property type="protein sequence ID" value="AZU97279.1"/>
    <property type="molecule type" value="Genomic_DNA"/>
</dbReference>
<dbReference type="GeneID" id="55612924"/>
<evidence type="ECO:0000313" key="1">
    <source>
        <dbReference type="EMBL" id="AZU97279.1"/>
    </source>
</evidence>
<name>A0A3Q9R510_9CAUD</name>
<proteinExistence type="predicted"/>
<reference evidence="1 2" key="1">
    <citation type="submission" date="2018-10" db="EMBL/GenBank/DDBJ databases">
        <authorList>
            <person name="Soria N.A."/>
            <person name="Batley M.G."/>
            <person name="Hanafy A."/>
            <person name="Singh N."/>
            <person name="Shaffer C.D."/>
            <person name="Weston-Hafer K.A."/>
            <person name="Russell D.A."/>
            <person name="Pope W.H."/>
            <person name="Jacobs-Sera D."/>
            <person name="Hendrix R.W."/>
            <person name="Hatfull G.F."/>
        </authorList>
    </citation>
    <scope>NUCLEOTIDE SEQUENCE [LARGE SCALE GENOMIC DNA]</scope>
</reference>
<dbReference type="Proteomes" id="UP000284334">
    <property type="component" value="Segment"/>
</dbReference>
<gene>
    <name evidence="1" type="primary">234</name>
    <name evidence="1" type="ORF">SEA_GILSON_234</name>
</gene>
<organism evidence="1 2">
    <name type="scientific">Streptomyces phage Gilson</name>
    <dbReference type="NCBI Taxonomy" id="2488789"/>
    <lineage>
        <taxon>Viruses</taxon>
        <taxon>Duplodnaviria</taxon>
        <taxon>Heunggongvirae</taxon>
        <taxon>Uroviricota</taxon>
        <taxon>Caudoviricetes</taxon>
        <taxon>Stanwilliamsviridae</taxon>
        <taxon>Loccivirinae</taxon>
        <taxon>Gilsonvirus</taxon>
        <taxon>Gilsonvirus gilson</taxon>
    </lineage>
</organism>
<evidence type="ECO:0000313" key="2">
    <source>
        <dbReference type="Proteomes" id="UP000284334"/>
    </source>
</evidence>
<sequence length="71" mass="8058">MEIIDMIERCLDGEGSFHELTLSKAFLQDMRTGMLVTENGKVYPVLESSTLDSQDGEISWELYTGEEYDCS</sequence>
<accession>A0A3Q9R510</accession>
<dbReference type="RefSeq" id="YP_009842664.1">
    <property type="nucleotide sequence ID" value="NC_048742.1"/>
</dbReference>